<dbReference type="GO" id="GO:0016787">
    <property type="term" value="F:hydrolase activity"/>
    <property type="evidence" value="ECO:0007669"/>
    <property type="project" value="InterPro"/>
</dbReference>
<reference evidence="2" key="1">
    <citation type="submission" date="2016-10" db="EMBL/GenBank/DDBJ databases">
        <title>Sequence of Gallionella enrichment culture.</title>
        <authorList>
            <person name="Poehlein A."/>
            <person name="Muehling M."/>
            <person name="Daniel R."/>
        </authorList>
    </citation>
    <scope>NUCLEOTIDE SEQUENCE</scope>
</reference>
<evidence type="ECO:0000259" key="1">
    <source>
        <dbReference type="Pfam" id="PF01738"/>
    </source>
</evidence>
<dbReference type="Pfam" id="PF01738">
    <property type="entry name" value="DLH"/>
    <property type="match status" value="1"/>
</dbReference>
<dbReference type="SUPFAM" id="SSF53474">
    <property type="entry name" value="alpha/beta-Hydrolases"/>
    <property type="match status" value="1"/>
</dbReference>
<dbReference type="AlphaFoldDB" id="A0A1J5Q716"/>
<protein>
    <submittedName>
        <fullName evidence="2">Putative phosphoribosyl transferasec</fullName>
    </submittedName>
</protein>
<feature type="domain" description="Dienelactone hydrolase" evidence="1">
    <location>
        <begin position="89"/>
        <end position="201"/>
    </location>
</feature>
<evidence type="ECO:0000313" key="2">
    <source>
        <dbReference type="EMBL" id="OIQ79176.1"/>
    </source>
</evidence>
<dbReference type="GO" id="GO:0016740">
    <property type="term" value="F:transferase activity"/>
    <property type="evidence" value="ECO:0007669"/>
    <property type="project" value="UniProtKB-KW"/>
</dbReference>
<dbReference type="EMBL" id="MLJW01001260">
    <property type="protein sequence ID" value="OIQ79176.1"/>
    <property type="molecule type" value="Genomic_DNA"/>
</dbReference>
<dbReference type="InterPro" id="IPR029058">
    <property type="entry name" value="AB_hydrolase_fold"/>
</dbReference>
<gene>
    <name evidence="2" type="ORF">GALL_390910</name>
</gene>
<accession>A0A1J5Q716</accession>
<proteinExistence type="predicted"/>
<dbReference type="InterPro" id="IPR002925">
    <property type="entry name" value="Dienelactn_hydro"/>
</dbReference>
<sequence length="221" mass="23451">MSPVQILDVALPSGGALLQGSLVIPPDALGIVAFAHGSGSSRFSSRNQRVAQFLNQARLATLLFDLLTAEENTRDLVTAEYRFDIPLLARRLTDAVDWLSNETVSRSLAVGLFGASTGAAAALITAADRPHHVGAVVSRGGRPDLAGEALGRVHAPTLLIVGGWDTDVIALNEQAAQRLSCEHRTIIVPEATHLFEEPGKLDEVSRLASAWFVRCLSAADV</sequence>
<organism evidence="2">
    <name type="scientific">mine drainage metagenome</name>
    <dbReference type="NCBI Taxonomy" id="410659"/>
    <lineage>
        <taxon>unclassified sequences</taxon>
        <taxon>metagenomes</taxon>
        <taxon>ecological metagenomes</taxon>
    </lineage>
</organism>
<keyword evidence="2" id="KW-0808">Transferase</keyword>
<dbReference type="Gene3D" id="3.40.50.1820">
    <property type="entry name" value="alpha/beta hydrolase"/>
    <property type="match status" value="1"/>
</dbReference>
<name>A0A1J5Q716_9ZZZZ</name>
<comment type="caution">
    <text evidence="2">The sequence shown here is derived from an EMBL/GenBank/DDBJ whole genome shotgun (WGS) entry which is preliminary data.</text>
</comment>